<dbReference type="AlphaFoldDB" id="A0AAN7TBF5"/>
<gene>
    <name evidence="2" type="ORF">LTR62_007635</name>
</gene>
<evidence type="ECO:0000313" key="3">
    <source>
        <dbReference type="Proteomes" id="UP001310890"/>
    </source>
</evidence>
<proteinExistence type="predicted"/>
<feature type="region of interest" description="Disordered" evidence="1">
    <location>
        <begin position="19"/>
        <end position="38"/>
    </location>
</feature>
<name>A0AAN7TBF5_9PEZI</name>
<evidence type="ECO:0000256" key="1">
    <source>
        <dbReference type="SAM" id="MobiDB-lite"/>
    </source>
</evidence>
<evidence type="ECO:0000313" key="2">
    <source>
        <dbReference type="EMBL" id="KAK5109001.1"/>
    </source>
</evidence>
<feature type="region of interest" description="Disordered" evidence="1">
    <location>
        <begin position="333"/>
        <end position="364"/>
    </location>
</feature>
<dbReference type="EMBL" id="JAVRRL010000073">
    <property type="protein sequence ID" value="KAK5109001.1"/>
    <property type="molecule type" value="Genomic_DNA"/>
</dbReference>
<comment type="caution">
    <text evidence="2">The sequence shown here is derived from an EMBL/GenBank/DDBJ whole genome shotgun (WGS) entry which is preliminary data.</text>
</comment>
<feature type="region of interest" description="Disordered" evidence="1">
    <location>
        <begin position="445"/>
        <end position="479"/>
    </location>
</feature>
<sequence>MAPKATRRVYSAEQLQRLRGASSQPKLHEAIDEHDGEDAELVKESSEHVLRGSHSFAARSWKSRASANTLRVPSNFENRSTNVSDNDRPAAPLLRQAAPVLGEIPCNNQILRPPFLGYKPGPSPTPSFRKKKIEFLVKAHGSPDHVRVTAGGRIVPREQSPLCHPRYGYSAIKSNGGLIKLAPNLSSGKANWTQATQNGFVAQDVNGRLCQIVDGTILPLHETEAGLQLYIPAPNLNITQPVSPVGAQHPLGNRVMSAHNAMPQPEGFAEPSLRSQINALELEYSKLEHDLKDVDKTEVLHGRTMGRGAKDALIAKRRELIVNLDQLRRTLKSLREQSSHSTSPPQTRTFGGKSTSPPPTRLPNFLQQRQNQAMSLNGMPMYGPYLSAAQNQPFGGGPFKFETTPSPDSSFGLHPWSMPPPTLFIPPSAFDGSMSSTPMPLQAGSLDMALPPPAQQPVANKREDSRLPQSDGASSLRDVRRVVSPVNSHALPIKAPHSVVKSSLNPMSPVYKPGTGSLPLQGLQSTTKVGMEPTESPTKTAHNVRSSSVSSLATADFFPHNTTDFSTRKYAAEAAETTDTYEDKENQDPVTPAKPVSGLTHAHPTPIAPPATPVEGIPDRSQNVSPKTRIFTEIRSRASSSQSDEWLAGYQAGLQQIASMTGFQFPKQHSGSDHHLITASETALDKHNHDQLNKITTQQPNHPRCFSATAGSIGSRPGRIFSGLFSQIDSATATEPVHAESPSTLAAAAEGGRDSPTKPLKGSPARAKFERIAESVGIKVDNLSPTKRRWKDIWGASRN</sequence>
<protein>
    <submittedName>
        <fullName evidence="2">Uncharacterized protein</fullName>
    </submittedName>
</protein>
<feature type="region of interest" description="Disordered" evidence="1">
    <location>
        <begin position="745"/>
        <end position="766"/>
    </location>
</feature>
<organism evidence="2 3">
    <name type="scientific">Meristemomyces frigidus</name>
    <dbReference type="NCBI Taxonomy" id="1508187"/>
    <lineage>
        <taxon>Eukaryota</taxon>
        <taxon>Fungi</taxon>
        <taxon>Dikarya</taxon>
        <taxon>Ascomycota</taxon>
        <taxon>Pezizomycotina</taxon>
        <taxon>Dothideomycetes</taxon>
        <taxon>Dothideomycetidae</taxon>
        <taxon>Mycosphaerellales</taxon>
        <taxon>Teratosphaeriaceae</taxon>
        <taxon>Meristemomyces</taxon>
    </lineage>
</organism>
<dbReference type="Proteomes" id="UP001310890">
    <property type="component" value="Unassembled WGS sequence"/>
</dbReference>
<feature type="compositionally biased region" description="Polar residues" evidence="1">
    <location>
        <begin position="339"/>
        <end position="355"/>
    </location>
</feature>
<accession>A0AAN7TBF5</accession>
<reference evidence="2" key="1">
    <citation type="submission" date="2023-08" db="EMBL/GenBank/DDBJ databases">
        <title>Black Yeasts Isolated from many extreme environments.</title>
        <authorList>
            <person name="Coleine C."/>
            <person name="Stajich J.E."/>
            <person name="Selbmann L."/>
        </authorList>
    </citation>
    <scope>NUCLEOTIDE SEQUENCE</scope>
    <source>
        <strain evidence="2">CCFEE 5401</strain>
    </source>
</reference>